<comment type="pathway">
    <text evidence="4">Protein modification; protein ubiquitination.</text>
</comment>
<keyword evidence="12" id="KW-0862">Zinc</keyword>
<protein>
    <recommendedName>
        <fullName evidence="6">RBR-type E3 ubiquitin transferase</fullName>
        <ecNumber evidence="6">2.3.2.31</ecNumber>
    </recommendedName>
</protein>
<dbReference type="PROSITE" id="PS51873">
    <property type="entry name" value="TRIAD"/>
    <property type="match status" value="1"/>
</dbReference>
<proteinExistence type="inferred from homology"/>
<evidence type="ECO:0000259" key="15">
    <source>
        <dbReference type="PROSITE" id="PS51873"/>
    </source>
</evidence>
<comment type="caution">
    <text evidence="16">The sequence shown here is derived from an EMBL/GenBank/DDBJ whole genome shotgun (WGS) entry which is preliminary data.</text>
</comment>
<dbReference type="InterPro" id="IPR044066">
    <property type="entry name" value="TRIAD_supradom"/>
</dbReference>
<reference evidence="16" key="1">
    <citation type="submission" date="2020-01" db="EMBL/GenBank/DDBJ databases">
        <authorList>
            <person name="Mishra B."/>
        </authorList>
    </citation>
    <scope>NUCLEOTIDE SEQUENCE [LARGE SCALE GENOMIC DNA]</scope>
</reference>
<accession>A0A6D2JCR8</accession>
<keyword evidence="17" id="KW-1185">Reference proteome</keyword>
<dbReference type="GO" id="GO:0061630">
    <property type="term" value="F:ubiquitin protein ligase activity"/>
    <property type="evidence" value="ECO:0007669"/>
    <property type="project" value="UniProtKB-EC"/>
</dbReference>
<evidence type="ECO:0000256" key="3">
    <source>
        <dbReference type="ARBA" id="ARBA00003976"/>
    </source>
</evidence>
<evidence type="ECO:0000256" key="4">
    <source>
        <dbReference type="ARBA" id="ARBA00004906"/>
    </source>
</evidence>
<dbReference type="InterPro" id="IPR002867">
    <property type="entry name" value="IBR_dom"/>
</dbReference>
<dbReference type="SUPFAM" id="SSF57850">
    <property type="entry name" value="RING/U-box"/>
    <property type="match status" value="2"/>
</dbReference>
<dbReference type="OrthoDB" id="9977870at2759"/>
<evidence type="ECO:0000256" key="7">
    <source>
        <dbReference type="ARBA" id="ARBA00022679"/>
    </source>
</evidence>
<keyword evidence="10 13" id="KW-0863">Zinc-finger</keyword>
<gene>
    <name evidence="16" type="ORF">MERR_LOCUS24097</name>
</gene>
<feature type="domain" description="RING-type" evidence="14">
    <location>
        <begin position="30"/>
        <end position="77"/>
    </location>
</feature>
<comment type="similarity">
    <text evidence="5">Belongs to the RBR family. Ariadne subfamily.</text>
</comment>
<dbReference type="EC" id="2.3.2.31" evidence="6"/>
<keyword evidence="7" id="KW-0808">Transferase</keyword>
<dbReference type="SMART" id="SM00647">
    <property type="entry name" value="IBR"/>
    <property type="match status" value="1"/>
</dbReference>
<keyword evidence="11" id="KW-0833">Ubl conjugation pathway</keyword>
<comment type="catalytic activity">
    <reaction evidence="1">
        <text>[E2 ubiquitin-conjugating enzyme]-S-ubiquitinyl-L-cysteine + [acceptor protein]-L-lysine = [E2 ubiquitin-conjugating enzyme]-L-cysteine + [acceptor protein]-N(6)-ubiquitinyl-L-lysine.</text>
        <dbReference type="EC" id="2.3.2.31"/>
    </reaction>
</comment>
<evidence type="ECO:0000256" key="8">
    <source>
        <dbReference type="ARBA" id="ARBA00022723"/>
    </source>
</evidence>
<evidence type="ECO:0000256" key="12">
    <source>
        <dbReference type="ARBA" id="ARBA00022833"/>
    </source>
</evidence>
<dbReference type="Gene3D" id="3.30.40.10">
    <property type="entry name" value="Zinc/RING finger domain, C3HC4 (zinc finger)"/>
    <property type="match status" value="1"/>
</dbReference>
<evidence type="ECO:0000256" key="5">
    <source>
        <dbReference type="ARBA" id="ARBA00005884"/>
    </source>
</evidence>
<dbReference type="PANTHER" id="PTHR11685">
    <property type="entry name" value="RBR FAMILY RING FINGER AND IBR DOMAIN-CONTAINING"/>
    <property type="match status" value="1"/>
</dbReference>
<sequence length="213" mass="24528">MEVKATPKSSMEIKLSEIVIIDMPGPRETCSICTDDNMRSNQMFSVDICHHRFCSECVKRHLEVRLLEGLAMTCPHDGCQSKLSYINCIHLLTPKLKEFWRQKMREDLIPVAKRVYCPNPRCSALMSETELSISKPTDEAMRFCVRCHNPFCISCKVPWHSNLSCEDYKSLHPNPTESERKLKALANQKRWRQCGKCQNMVELSQGCVSVVCR</sequence>
<dbReference type="FunFam" id="3.30.40.10:FF:000230">
    <property type="entry name" value="RBR-type E3 ubiquitin transferase"/>
    <property type="match status" value="1"/>
</dbReference>
<organism evidence="16 17">
    <name type="scientific">Microthlaspi erraticum</name>
    <dbReference type="NCBI Taxonomy" id="1685480"/>
    <lineage>
        <taxon>Eukaryota</taxon>
        <taxon>Viridiplantae</taxon>
        <taxon>Streptophyta</taxon>
        <taxon>Embryophyta</taxon>
        <taxon>Tracheophyta</taxon>
        <taxon>Spermatophyta</taxon>
        <taxon>Magnoliopsida</taxon>
        <taxon>eudicotyledons</taxon>
        <taxon>Gunneridae</taxon>
        <taxon>Pentapetalae</taxon>
        <taxon>rosids</taxon>
        <taxon>malvids</taxon>
        <taxon>Brassicales</taxon>
        <taxon>Brassicaceae</taxon>
        <taxon>Coluteocarpeae</taxon>
        <taxon>Microthlaspi</taxon>
    </lineage>
</organism>
<dbReference type="GO" id="GO:0016567">
    <property type="term" value="P:protein ubiquitination"/>
    <property type="evidence" value="ECO:0007669"/>
    <property type="project" value="UniProtKB-UniPathway"/>
</dbReference>
<keyword evidence="9" id="KW-0677">Repeat</keyword>
<evidence type="ECO:0000256" key="10">
    <source>
        <dbReference type="ARBA" id="ARBA00022771"/>
    </source>
</evidence>
<dbReference type="Pfam" id="PF01485">
    <property type="entry name" value="IBR"/>
    <property type="match status" value="1"/>
</dbReference>
<dbReference type="PROSITE" id="PS50089">
    <property type="entry name" value="ZF_RING_2"/>
    <property type="match status" value="1"/>
</dbReference>
<dbReference type="InterPro" id="IPR013083">
    <property type="entry name" value="Znf_RING/FYVE/PHD"/>
</dbReference>
<dbReference type="EMBL" id="CACVBM020001165">
    <property type="protein sequence ID" value="CAA7036862.1"/>
    <property type="molecule type" value="Genomic_DNA"/>
</dbReference>
<evidence type="ECO:0000256" key="1">
    <source>
        <dbReference type="ARBA" id="ARBA00001798"/>
    </source>
</evidence>
<evidence type="ECO:0000259" key="14">
    <source>
        <dbReference type="PROSITE" id="PS50089"/>
    </source>
</evidence>
<evidence type="ECO:0000256" key="6">
    <source>
        <dbReference type="ARBA" id="ARBA00012251"/>
    </source>
</evidence>
<name>A0A6D2JCR8_9BRAS</name>
<dbReference type="Proteomes" id="UP000467841">
    <property type="component" value="Unassembled WGS sequence"/>
</dbReference>
<dbReference type="PROSITE" id="PS00518">
    <property type="entry name" value="ZF_RING_1"/>
    <property type="match status" value="1"/>
</dbReference>
<keyword evidence="8" id="KW-0479">Metal-binding</keyword>
<evidence type="ECO:0000256" key="9">
    <source>
        <dbReference type="ARBA" id="ARBA00022737"/>
    </source>
</evidence>
<comment type="cofactor">
    <cofactor evidence="2">
        <name>Zn(2+)</name>
        <dbReference type="ChEBI" id="CHEBI:29105"/>
    </cofactor>
</comment>
<evidence type="ECO:0000313" key="16">
    <source>
        <dbReference type="EMBL" id="CAA7036862.1"/>
    </source>
</evidence>
<dbReference type="Pfam" id="PF00097">
    <property type="entry name" value="zf-C3HC4"/>
    <property type="match status" value="1"/>
</dbReference>
<dbReference type="GO" id="GO:0008270">
    <property type="term" value="F:zinc ion binding"/>
    <property type="evidence" value="ECO:0007669"/>
    <property type="project" value="UniProtKB-KW"/>
</dbReference>
<dbReference type="UniPathway" id="UPA00143"/>
<dbReference type="InterPro" id="IPR018957">
    <property type="entry name" value="Znf_C3HC4_RING-type"/>
</dbReference>
<evidence type="ECO:0000313" key="17">
    <source>
        <dbReference type="Proteomes" id="UP000467841"/>
    </source>
</evidence>
<dbReference type="InterPro" id="IPR001841">
    <property type="entry name" value="Znf_RING"/>
</dbReference>
<dbReference type="CDD" id="cd22582">
    <property type="entry name" value="BRcat_RBR_unk"/>
    <property type="match status" value="1"/>
</dbReference>
<dbReference type="InterPro" id="IPR031127">
    <property type="entry name" value="E3_UB_ligase_RBR"/>
</dbReference>
<dbReference type="InterPro" id="IPR017907">
    <property type="entry name" value="Znf_RING_CS"/>
</dbReference>
<feature type="domain" description="RING-type" evidence="15">
    <location>
        <begin position="26"/>
        <end position="213"/>
    </location>
</feature>
<evidence type="ECO:0000256" key="2">
    <source>
        <dbReference type="ARBA" id="ARBA00001947"/>
    </source>
</evidence>
<comment type="function">
    <text evidence="3">Might act as an E3 ubiquitin-protein ligase, or as part of E3 complex, which accepts ubiquitin from specific E2 ubiquitin-conjugating enzymes and then transfers it to substrates.</text>
</comment>
<evidence type="ECO:0000256" key="11">
    <source>
        <dbReference type="ARBA" id="ARBA00022786"/>
    </source>
</evidence>
<evidence type="ECO:0000256" key="13">
    <source>
        <dbReference type="PROSITE-ProRule" id="PRU00175"/>
    </source>
</evidence>
<dbReference type="AlphaFoldDB" id="A0A6D2JCR8"/>